<feature type="domain" description="PepSY" evidence="3">
    <location>
        <begin position="50"/>
        <end position="106"/>
    </location>
</feature>
<dbReference type="Gene3D" id="3.10.450.40">
    <property type="match status" value="1"/>
</dbReference>
<feature type="signal peptide" evidence="2">
    <location>
        <begin position="1"/>
        <end position="33"/>
    </location>
</feature>
<feature type="region of interest" description="Disordered" evidence="1">
    <location>
        <begin position="183"/>
        <end position="220"/>
    </location>
</feature>
<evidence type="ECO:0000256" key="1">
    <source>
        <dbReference type="SAM" id="MobiDB-lite"/>
    </source>
</evidence>
<dbReference type="EMBL" id="CP101118">
    <property type="protein sequence ID" value="WZF89066.1"/>
    <property type="molecule type" value="Genomic_DNA"/>
</dbReference>
<dbReference type="Pfam" id="PF03413">
    <property type="entry name" value="PepSY"/>
    <property type="match status" value="1"/>
</dbReference>
<evidence type="ECO:0000259" key="3">
    <source>
        <dbReference type="Pfam" id="PF03413"/>
    </source>
</evidence>
<proteinExistence type="predicted"/>
<evidence type="ECO:0000313" key="4">
    <source>
        <dbReference type="EMBL" id="WZF89066.1"/>
    </source>
</evidence>
<evidence type="ECO:0000313" key="5">
    <source>
        <dbReference type="Proteomes" id="UP001475781"/>
    </source>
</evidence>
<reference evidence="4 5" key="1">
    <citation type="submission" date="2022-07" db="EMBL/GenBank/DDBJ databases">
        <title>A copper resistant bacterium isolated from sediment samples of deep sea hydrothermal areas.</title>
        <authorList>
            <person name="Zeng X."/>
        </authorList>
    </citation>
    <scope>NUCLEOTIDE SEQUENCE [LARGE SCALE GENOMIC DNA]</scope>
    <source>
        <strain evidence="5">CuT 6</strain>
    </source>
</reference>
<evidence type="ECO:0000256" key="2">
    <source>
        <dbReference type="SAM" id="SignalP"/>
    </source>
</evidence>
<keyword evidence="5" id="KW-1185">Reference proteome</keyword>
<feature type="chain" id="PRO_5045585524" evidence="2">
    <location>
        <begin position="34"/>
        <end position="220"/>
    </location>
</feature>
<feature type="region of interest" description="Disordered" evidence="1">
    <location>
        <begin position="103"/>
        <end position="128"/>
    </location>
</feature>
<feature type="compositionally biased region" description="Acidic residues" evidence="1">
    <location>
        <begin position="109"/>
        <end position="120"/>
    </location>
</feature>
<organism evidence="4 5">
    <name type="scientific">Marinobacter metalliresistant</name>
    <dbReference type="NCBI Taxonomy" id="2961995"/>
    <lineage>
        <taxon>Bacteria</taxon>
        <taxon>Pseudomonadati</taxon>
        <taxon>Pseudomonadota</taxon>
        <taxon>Gammaproteobacteria</taxon>
        <taxon>Pseudomonadales</taxon>
        <taxon>Marinobacteraceae</taxon>
        <taxon>Marinobacter</taxon>
    </lineage>
</organism>
<dbReference type="RefSeq" id="WP_341581954.1">
    <property type="nucleotide sequence ID" value="NZ_CP101118.1"/>
</dbReference>
<dbReference type="Proteomes" id="UP001475781">
    <property type="component" value="Chromosome"/>
</dbReference>
<keyword evidence="2" id="KW-0732">Signal</keyword>
<name>A0ABZ2W2U4_9GAMM</name>
<feature type="compositionally biased region" description="Basic and acidic residues" evidence="1">
    <location>
        <begin position="190"/>
        <end position="220"/>
    </location>
</feature>
<dbReference type="InterPro" id="IPR025711">
    <property type="entry name" value="PepSY"/>
</dbReference>
<protein>
    <submittedName>
        <fullName evidence="4">PepSY domain-containing protein</fullName>
    </submittedName>
</protein>
<accession>A0ABZ2W2U4</accession>
<gene>
    <name evidence="4" type="ORF">NLK58_02295</name>
</gene>
<sequence length="220" mass="23454">MKTQSKSRFSRLMAVTLAGTVAFSGLGAMFANAASERKDETQIQALSSTKLTLSDAIRTVESAGQGVVTGAEFDMNKDSTWYEVTMQKGSSEVDYRVNPMTGAIIDSSSDAEESDGDSDADEAKESSEIQTAKFSILQAVSQAEAKGGKVLGAEFEKEDGALAIQLEVADAAGAVSERMFTADTGTAIKGDQDHSQDKDDEEHGGSEESHENEQRDEMDE</sequence>